<proteinExistence type="predicted"/>
<sequence>MALQDARLRLYEDQFILYTSPPKLALGELSEPDDLGWQWFQCTDILQVCRCFFGVIMSKQDSTFVQQILLPPDISIRYNIFLKMERKSSKLASSHTAVRRFNCTRKAFVDQCLHSKPEYPVRGISPSMYRYALEPGFRCSAIDDTIAREEFLADSRCLSTFDTHLVARSQLGLLGPTNEWGCSWVRLREDTQVLLTADTTSQYHAFLRWSILSDTRHTGWEATIDNFTGACLDHAYYLGTYKRDKLYVLERDVSGPVLASITGASRAHYNEVAEKARLYAQFAPTNPSFGSHYPRRSNFPVLGRHPKRKSRGKYRPVLGPLAETQEDAVAPDSDANPNESGWKSSSQFSASTTVLCTSTSTESESVKVRKGPSVLSLRRTAKFLSSRMPARFYGRLLTLVARTL</sequence>
<comment type="caution">
    <text evidence="2">The sequence shown here is derived from an EMBL/GenBank/DDBJ whole genome shotgun (WGS) entry which is preliminary data.</text>
</comment>
<evidence type="ECO:0000313" key="3">
    <source>
        <dbReference type="Proteomes" id="UP001163798"/>
    </source>
</evidence>
<feature type="compositionally biased region" description="Polar residues" evidence="1">
    <location>
        <begin position="335"/>
        <end position="346"/>
    </location>
</feature>
<evidence type="ECO:0000313" key="2">
    <source>
        <dbReference type="EMBL" id="KAJ3790170.1"/>
    </source>
</evidence>
<evidence type="ECO:0000256" key="1">
    <source>
        <dbReference type="SAM" id="MobiDB-lite"/>
    </source>
</evidence>
<accession>A0AA38U6R1</accession>
<dbReference type="EMBL" id="MU793252">
    <property type="protein sequence ID" value="KAJ3790170.1"/>
    <property type="molecule type" value="Genomic_DNA"/>
</dbReference>
<gene>
    <name evidence="2" type="ORF">GGU10DRAFT_189239</name>
</gene>
<reference evidence="2" key="1">
    <citation type="submission" date="2022-08" db="EMBL/GenBank/DDBJ databases">
        <authorList>
            <consortium name="DOE Joint Genome Institute"/>
            <person name="Min B."/>
            <person name="Riley R."/>
            <person name="Sierra-Patev S."/>
            <person name="Naranjo-Ortiz M."/>
            <person name="Looney B."/>
            <person name="Konkel Z."/>
            <person name="Slot J.C."/>
            <person name="Sakamoto Y."/>
            <person name="Steenwyk J.L."/>
            <person name="Rokas A."/>
            <person name="Carro J."/>
            <person name="Camarero S."/>
            <person name="Ferreira P."/>
            <person name="Molpeceres G."/>
            <person name="Ruiz-Duenas F.J."/>
            <person name="Serrano A."/>
            <person name="Henrissat B."/>
            <person name="Drula E."/>
            <person name="Hughes K.W."/>
            <person name="Mata J.L."/>
            <person name="Ishikawa N.K."/>
            <person name="Vargas-Isla R."/>
            <person name="Ushijima S."/>
            <person name="Smith C.A."/>
            <person name="Ahrendt S."/>
            <person name="Andreopoulos W."/>
            <person name="He G."/>
            <person name="Labutti K."/>
            <person name="Lipzen A."/>
            <person name="Ng V."/>
            <person name="Sandor L."/>
            <person name="Barry K."/>
            <person name="Martinez A.T."/>
            <person name="Xiao Y."/>
            <person name="Gibbons J.G."/>
            <person name="Terashima K."/>
            <person name="Hibbett D.S."/>
            <person name="Grigoriev I.V."/>
        </authorList>
    </citation>
    <scope>NUCLEOTIDE SEQUENCE</scope>
    <source>
        <strain evidence="2">TFB10291</strain>
    </source>
</reference>
<feature type="region of interest" description="Disordered" evidence="1">
    <location>
        <begin position="291"/>
        <end position="346"/>
    </location>
</feature>
<organism evidence="2 3">
    <name type="scientific">Lentinula aff. detonsa</name>
    <dbReference type="NCBI Taxonomy" id="2804958"/>
    <lineage>
        <taxon>Eukaryota</taxon>
        <taxon>Fungi</taxon>
        <taxon>Dikarya</taxon>
        <taxon>Basidiomycota</taxon>
        <taxon>Agaricomycotina</taxon>
        <taxon>Agaricomycetes</taxon>
        <taxon>Agaricomycetidae</taxon>
        <taxon>Agaricales</taxon>
        <taxon>Marasmiineae</taxon>
        <taxon>Omphalotaceae</taxon>
        <taxon>Lentinula</taxon>
    </lineage>
</organism>
<dbReference type="Proteomes" id="UP001163798">
    <property type="component" value="Unassembled WGS sequence"/>
</dbReference>
<dbReference type="AlphaFoldDB" id="A0AA38U6R1"/>
<protein>
    <submittedName>
        <fullName evidence="2">Uncharacterized protein</fullName>
    </submittedName>
</protein>
<feature type="compositionally biased region" description="Basic residues" evidence="1">
    <location>
        <begin position="304"/>
        <end position="314"/>
    </location>
</feature>
<name>A0AA38U6R1_9AGAR</name>
<keyword evidence="3" id="KW-1185">Reference proteome</keyword>